<name>I0L1Y3_9ACTN</name>
<reference evidence="3" key="1">
    <citation type="journal article" date="2012" name="J. Bacteriol.">
        <title>Genome Sequence of Micromonospora lupini Lupac 08, Isolated from Root Nodules of Lupinus angustifolius.</title>
        <authorList>
            <person name="Alonso-Vega P."/>
            <person name="Normand P."/>
            <person name="Bacigalupe R."/>
            <person name="Pujic P."/>
            <person name="Lajus A."/>
            <person name="Vallenet D."/>
            <person name="Carro L."/>
            <person name="Coll P."/>
            <person name="Trujillo M.E."/>
        </authorList>
    </citation>
    <scope>NUCLEOTIDE SEQUENCE [LARGE SCALE GENOMIC DNA]</scope>
    <source>
        <strain evidence="3">Lupac 08</strain>
    </source>
</reference>
<sequence>MTTAPVDDADLTAWLCTYLPALTDAANQHRWAHKLTAAIGDIRAGTPVAQALANHHLPIDIAAAGAEQVRISRGDPGLLDDLNIDPVAVTGPYTCPATPPCPRRGQPDTHGHQPRCGVRGTTMTLRSR</sequence>
<keyword evidence="3" id="KW-1185">Reference proteome</keyword>
<dbReference type="EMBL" id="CAIE01000022">
    <property type="protein sequence ID" value="CCH17830.1"/>
    <property type="molecule type" value="Genomic_DNA"/>
</dbReference>
<dbReference type="STRING" id="1150864.MILUP08_42761"/>
<gene>
    <name evidence="2" type="ORF">MILUP08_42761</name>
</gene>
<feature type="region of interest" description="Disordered" evidence="1">
    <location>
        <begin position="97"/>
        <end position="128"/>
    </location>
</feature>
<evidence type="ECO:0000256" key="1">
    <source>
        <dbReference type="SAM" id="MobiDB-lite"/>
    </source>
</evidence>
<accession>I0L1Y3</accession>
<comment type="caution">
    <text evidence="2">The sequence shown here is derived from an EMBL/GenBank/DDBJ whole genome shotgun (WGS) entry which is preliminary data.</text>
</comment>
<evidence type="ECO:0000313" key="2">
    <source>
        <dbReference type="EMBL" id="CCH17830.1"/>
    </source>
</evidence>
<evidence type="ECO:0000313" key="3">
    <source>
        <dbReference type="Proteomes" id="UP000003448"/>
    </source>
</evidence>
<organism evidence="2 3">
    <name type="scientific">Micromonospora lupini str. Lupac 08</name>
    <dbReference type="NCBI Taxonomy" id="1150864"/>
    <lineage>
        <taxon>Bacteria</taxon>
        <taxon>Bacillati</taxon>
        <taxon>Actinomycetota</taxon>
        <taxon>Actinomycetes</taxon>
        <taxon>Micromonosporales</taxon>
        <taxon>Micromonosporaceae</taxon>
        <taxon>Micromonospora</taxon>
    </lineage>
</organism>
<dbReference type="RefSeq" id="WP_007458771.1">
    <property type="nucleotide sequence ID" value="NZ_HF570108.1"/>
</dbReference>
<proteinExistence type="predicted"/>
<dbReference type="AlphaFoldDB" id="I0L1Y3"/>
<dbReference type="Proteomes" id="UP000003448">
    <property type="component" value="Unassembled WGS sequence"/>
</dbReference>
<protein>
    <submittedName>
        <fullName evidence="2">Uncharacterized protein</fullName>
    </submittedName>
</protein>